<gene>
    <name evidence="2" type="ORF">MBAV_001777</name>
    <name evidence="1" type="ORF">MBAV_005924</name>
</gene>
<feature type="non-terminal residue" evidence="2">
    <location>
        <position position="91"/>
    </location>
</feature>
<dbReference type="AlphaFoldDB" id="A0A0F3GZB1"/>
<dbReference type="SUPFAM" id="SSF49899">
    <property type="entry name" value="Concanavalin A-like lectins/glucanases"/>
    <property type="match status" value="1"/>
</dbReference>
<dbReference type="EMBL" id="LACI01000771">
    <property type="protein sequence ID" value="KJU86033.1"/>
    <property type="molecule type" value="Genomic_DNA"/>
</dbReference>
<organism evidence="2 3">
    <name type="scientific">Candidatus Magnetobacterium bavaricum</name>
    <dbReference type="NCBI Taxonomy" id="29290"/>
    <lineage>
        <taxon>Bacteria</taxon>
        <taxon>Pseudomonadati</taxon>
        <taxon>Nitrospirota</taxon>
        <taxon>Thermodesulfovibrionia</taxon>
        <taxon>Thermodesulfovibrionales</taxon>
        <taxon>Candidatus Magnetobacteriaceae</taxon>
        <taxon>Candidatus Magnetobacterium</taxon>
    </lineage>
</organism>
<evidence type="ECO:0000313" key="1">
    <source>
        <dbReference type="EMBL" id="KJU81882.1"/>
    </source>
</evidence>
<dbReference type="EMBL" id="LACI01002518">
    <property type="protein sequence ID" value="KJU81882.1"/>
    <property type="molecule type" value="Genomic_DNA"/>
</dbReference>
<dbReference type="InterPro" id="IPR013320">
    <property type="entry name" value="ConA-like_dom_sf"/>
</dbReference>
<accession>A0A0F3GZB1</accession>
<evidence type="ECO:0000313" key="3">
    <source>
        <dbReference type="Proteomes" id="UP000033423"/>
    </source>
</evidence>
<name>A0A0F3GZB1_9BACT</name>
<sequence length="91" mass="9743">MFKRWDGVGKVLVALFVCGMFIVSVGEGSNCLQDGLVAHYPFNAGDNLKDKSGKGNDGIVHGGANLVIDSDRPGKEYNVYNFNGTNGYIEA</sequence>
<reference evidence="2 3" key="1">
    <citation type="submission" date="2015-02" db="EMBL/GenBank/DDBJ databases">
        <title>Single-cell genomics of uncultivated deep-branching MTB reveals a conserved set of magnetosome genes.</title>
        <authorList>
            <person name="Kolinko S."/>
            <person name="Richter M."/>
            <person name="Glockner F.O."/>
            <person name="Brachmann A."/>
            <person name="Schuler D."/>
        </authorList>
    </citation>
    <scope>NUCLEOTIDE SEQUENCE [LARGE SCALE GENOMIC DNA]</scope>
    <source>
        <strain evidence="2">TM-1</strain>
    </source>
</reference>
<keyword evidence="3" id="KW-1185">Reference proteome</keyword>
<proteinExistence type="predicted"/>
<protein>
    <submittedName>
        <fullName evidence="2">Uncharacterized protein</fullName>
    </submittedName>
</protein>
<comment type="caution">
    <text evidence="2">The sequence shown here is derived from an EMBL/GenBank/DDBJ whole genome shotgun (WGS) entry which is preliminary data.</text>
</comment>
<evidence type="ECO:0000313" key="2">
    <source>
        <dbReference type="EMBL" id="KJU86033.1"/>
    </source>
</evidence>
<dbReference type="Proteomes" id="UP000033423">
    <property type="component" value="Unassembled WGS sequence"/>
</dbReference>
<dbReference type="Gene3D" id="2.60.120.200">
    <property type="match status" value="1"/>
</dbReference>